<dbReference type="GeneID" id="14925689"/>
<dbReference type="PANTHER" id="PTHR13054:SF2">
    <property type="entry name" value="PROTEIN DGCR6"/>
    <property type="match status" value="1"/>
</dbReference>
<comment type="similarity">
    <text evidence="1">Belongs to the gonadal family.</text>
</comment>
<organism evidence="3 4">
    <name type="scientific">Acanthamoeba castellanii (strain ATCC 30010 / Neff)</name>
    <dbReference type="NCBI Taxonomy" id="1257118"/>
    <lineage>
        <taxon>Eukaryota</taxon>
        <taxon>Amoebozoa</taxon>
        <taxon>Discosea</taxon>
        <taxon>Longamoebia</taxon>
        <taxon>Centramoebida</taxon>
        <taxon>Acanthamoebidae</taxon>
        <taxon>Acanthamoeba</taxon>
    </lineage>
</organism>
<feature type="compositionally biased region" description="Low complexity" evidence="2">
    <location>
        <begin position="1125"/>
        <end position="1135"/>
    </location>
</feature>
<feature type="region of interest" description="Disordered" evidence="2">
    <location>
        <begin position="973"/>
        <end position="1002"/>
    </location>
</feature>
<dbReference type="SMART" id="SM00386">
    <property type="entry name" value="HAT"/>
    <property type="match status" value="3"/>
</dbReference>
<accession>L8HHM3</accession>
<dbReference type="VEuPathDB" id="AmoebaDB:ACA1_172920"/>
<reference evidence="3 4" key="1">
    <citation type="journal article" date="2013" name="Genome Biol.">
        <title>Genome of Acanthamoeba castellanii highlights extensive lateral gene transfer and early evolution of tyrosine kinase signaling.</title>
        <authorList>
            <person name="Clarke M."/>
            <person name="Lohan A.J."/>
            <person name="Liu B."/>
            <person name="Lagkouvardos I."/>
            <person name="Roy S."/>
            <person name="Zafar N."/>
            <person name="Bertelli C."/>
            <person name="Schilde C."/>
            <person name="Kianianmomeni A."/>
            <person name="Burglin T.R."/>
            <person name="Frech C."/>
            <person name="Turcotte B."/>
            <person name="Kopec K.O."/>
            <person name="Synnott J.M."/>
            <person name="Choo C."/>
            <person name="Paponov I."/>
            <person name="Finkler A."/>
            <person name="Soon Heng Tan C."/>
            <person name="Hutchins A.P."/>
            <person name="Weinmeier T."/>
            <person name="Rattei T."/>
            <person name="Chu J.S."/>
            <person name="Gimenez G."/>
            <person name="Irimia M."/>
            <person name="Rigden D.J."/>
            <person name="Fitzpatrick D.A."/>
            <person name="Lorenzo-Morales J."/>
            <person name="Bateman A."/>
            <person name="Chiu C.H."/>
            <person name="Tang P."/>
            <person name="Hegemann P."/>
            <person name="Fromm H."/>
            <person name="Raoult D."/>
            <person name="Greub G."/>
            <person name="Miranda-Saavedra D."/>
            <person name="Chen N."/>
            <person name="Nash P."/>
            <person name="Ginger M.L."/>
            <person name="Horn M."/>
            <person name="Schaap P."/>
            <person name="Caler L."/>
            <person name="Loftus B."/>
        </authorList>
    </citation>
    <scope>NUCLEOTIDE SEQUENCE [LARGE SCALE GENOMIC DNA]</scope>
    <source>
        <strain evidence="3 4">Neff</strain>
    </source>
</reference>
<feature type="compositionally biased region" description="Low complexity" evidence="2">
    <location>
        <begin position="749"/>
        <end position="761"/>
    </location>
</feature>
<feature type="region of interest" description="Disordered" evidence="2">
    <location>
        <begin position="527"/>
        <end position="701"/>
    </location>
</feature>
<dbReference type="InterPro" id="IPR010849">
    <property type="entry name" value="Gonadal"/>
</dbReference>
<dbReference type="KEGG" id="acan:ACA1_172920"/>
<dbReference type="STRING" id="1257118.L8HHM3"/>
<feature type="compositionally biased region" description="Acidic residues" evidence="2">
    <location>
        <begin position="545"/>
        <end position="555"/>
    </location>
</feature>
<feature type="compositionally biased region" description="Low complexity" evidence="2">
    <location>
        <begin position="1078"/>
        <end position="1102"/>
    </location>
</feature>
<dbReference type="EMBL" id="KB007811">
    <property type="protein sequence ID" value="ELR24665.1"/>
    <property type="molecule type" value="Genomic_DNA"/>
</dbReference>
<proteinExistence type="inferred from homology"/>
<dbReference type="InterPro" id="IPR003107">
    <property type="entry name" value="HAT"/>
</dbReference>
<gene>
    <name evidence="3" type="ORF">ACA1_172920</name>
</gene>
<dbReference type="PANTHER" id="PTHR13054">
    <property type="entry name" value="DIGEORGE SYNDROME CRITICAL REGION 6 DGCR6 FAMILY MEMBER"/>
    <property type="match status" value="1"/>
</dbReference>
<evidence type="ECO:0008006" key="5">
    <source>
        <dbReference type="Google" id="ProtNLM"/>
    </source>
</evidence>
<dbReference type="Gene3D" id="1.25.40.10">
    <property type="entry name" value="Tetratricopeptide repeat domain"/>
    <property type="match status" value="1"/>
</dbReference>
<feature type="compositionally biased region" description="Basic and acidic residues" evidence="2">
    <location>
        <begin position="610"/>
        <end position="623"/>
    </location>
</feature>
<name>L8HHM3_ACACF</name>
<evidence type="ECO:0000256" key="2">
    <source>
        <dbReference type="SAM" id="MobiDB-lite"/>
    </source>
</evidence>
<feature type="compositionally biased region" description="Low complexity" evidence="2">
    <location>
        <begin position="1048"/>
        <end position="1069"/>
    </location>
</feature>
<dbReference type="RefSeq" id="XP_004356565.1">
    <property type="nucleotide sequence ID" value="XM_004356512.1"/>
</dbReference>
<dbReference type="Pfam" id="PF07324">
    <property type="entry name" value="DGCR6"/>
    <property type="match status" value="1"/>
</dbReference>
<feature type="region of interest" description="Disordered" evidence="2">
    <location>
        <begin position="1048"/>
        <end position="1102"/>
    </location>
</feature>
<feature type="compositionally biased region" description="Polar residues" evidence="2">
    <location>
        <begin position="687"/>
        <end position="700"/>
    </location>
</feature>
<dbReference type="OrthoDB" id="21617at2759"/>
<feature type="compositionally biased region" description="Acidic residues" evidence="2">
    <location>
        <begin position="597"/>
        <end position="609"/>
    </location>
</feature>
<feature type="compositionally biased region" description="Pro residues" evidence="2">
    <location>
        <begin position="979"/>
        <end position="995"/>
    </location>
</feature>
<evidence type="ECO:0000256" key="1">
    <source>
        <dbReference type="ARBA" id="ARBA00005939"/>
    </source>
</evidence>
<evidence type="ECO:0000313" key="4">
    <source>
        <dbReference type="Proteomes" id="UP000011083"/>
    </source>
</evidence>
<dbReference type="SUPFAM" id="SSF48452">
    <property type="entry name" value="TPR-like"/>
    <property type="match status" value="1"/>
</dbReference>
<feature type="compositionally biased region" description="Acidic residues" evidence="2">
    <location>
        <begin position="569"/>
        <end position="590"/>
    </location>
</feature>
<feature type="compositionally biased region" description="Pro residues" evidence="2">
    <location>
        <begin position="1136"/>
        <end position="1178"/>
    </location>
</feature>
<feature type="region of interest" description="Disordered" evidence="2">
    <location>
        <begin position="725"/>
        <end position="793"/>
    </location>
</feature>
<dbReference type="InterPro" id="IPR011990">
    <property type="entry name" value="TPR-like_helical_dom_sf"/>
</dbReference>
<dbReference type="AlphaFoldDB" id="L8HHM3"/>
<protein>
    <recommendedName>
        <fullName evidence="5">Tetratricopeptide repeat domain containing protein</fullName>
    </recommendedName>
</protein>
<feature type="compositionally biased region" description="Acidic residues" evidence="2">
    <location>
        <begin position="527"/>
        <end position="538"/>
    </location>
</feature>
<feature type="region of interest" description="Disordered" evidence="2">
    <location>
        <begin position="1125"/>
        <end position="1209"/>
    </location>
</feature>
<feature type="compositionally biased region" description="Polar residues" evidence="2">
    <location>
        <begin position="762"/>
        <end position="772"/>
    </location>
</feature>
<sequence>MQSHNTVALGPGVHLLSPSDLALLLDPTRLASLPSLYNKHNVRQLKQSLCHLRDQGALKRIDSLQLATRRPFCLYPSIVRLLLTYVAGIDPFVDESTGQITSIGNEVLAHLDEVPKQAILLPLSVASLHMELHAASTLPLVDKAPVLLPLAGHPKLATSDPNGRINAIANALKEAQAADDVELQRRTDFETARKSILARTEGDWLQDLYDLWQAEIEALRQHSSFAPQSITAGERTLVLDPEAFVLLRALLDFYKFTPGTATSNHGLAATKGYLRYLVQTSSSSLPEPVQRRAVEALDKFRRQFEQQLHCRTEAHTWHVLALLEELMYDAASISQRPKTDATQAALRVYTEAEEALGELPAEHIFNVALLHMILSPTDANTSRSVFNDALQQAIPPLTSFFPSDAALERAFELWSLFAKFETHIRQYRQAVTVYERAIVAIEPRLWREYAYFSIQRKRHANVPKIYQRAVWQVKDEEKEAMLQEYLAFEREFGGKPELTLAELRETTLESAPPGTILQMPQHAENTEYGEAEDADDQPDQATDAGDGEGEGDDQATDLASESTASDLVDGMEEEEGREDDNDVEEEEEDVFAAADNNEGDDDADSEQNEQQERREKKRDRDEFAANGGVMETTTGDDPKTQGPGGGEEAQLQSNGNGDATRGDEEAEGGGSSPKRQRVDDAAEEEQPQNPATDAPTSISDLLSAMPNLADFMQMVSSVREEATTAAAAAGSAHQHQQLEPQPLLPPPAVASNAAAVGAPSGTPATNGVSDSNYAKAPSGEPGAGGADPQAIPTIDETTGAELPLSLIEQLVTAITDPVIVEIVRSLEKIQILKEQDLANRRREMKQAHEQTLSQLKQQHTQHFAEAQTPEQKSAALQRFVKELHAMEAAQTEETKWFDGMVLKEFDKKITEQQTILQQASVPGFSPTADPAEMQRQARVLELILALGGGPQLPSAQLAPAPVAQAPPAAMAAAAATQPLSPPPSASSAPLAPPQSAPAAVTGPLSPPVTPVVAAAAPVTAPTSAPAPAVPPATVPAIAGLPPPPSAPGYAPAPGSAPPAATSAPAPGGAYLASPPSSATGLGQLPQQPQHPQLHQPPQLLPPALATAAPTDALASLSSLLSSLVTATHQQQQPQYQQPPPQYQQQQPPPYGYPQPPQQQPQYQQPPPQYQQQQQPPPMQYQQQQQQQQPPGQSYGYAQPPSGYGYHQGY</sequence>
<dbReference type="OMA" id="EIFILEC"/>
<dbReference type="GO" id="GO:0006396">
    <property type="term" value="P:RNA processing"/>
    <property type="evidence" value="ECO:0007669"/>
    <property type="project" value="InterPro"/>
</dbReference>
<keyword evidence="4" id="KW-1185">Reference proteome</keyword>
<dbReference type="Proteomes" id="UP000011083">
    <property type="component" value="Unassembled WGS sequence"/>
</dbReference>
<feature type="compositionally biased region" description="Low complexity" evidence="2">
    <location>
        <begin position="1179"/>
        <end position="1200"/>
    </location>
</feature>
<evidence type="ECO:0000313" key="3">
    <source>
        <dbReference type="EMBL" id="ELR24665.1"/>
    </source>
</evidence>